<evidence type="ECO:0000313" key="2">
    <source>
        <dbReference type="Proteomes" id="UP000241769"/>
    </source>
</evidence>
<dbReference type="InParanoid" id="A0A2P6MY96"/>
<dbReference type="EMBL" id="MDYQ01000307">
    <property type="protein sequence ID" value="PRP76691.1"/>
    <property type="molecule type" value="Genomic_DNA"/>
</dbReference>
<gene>
    <name evidence="1" type="ORF">PROFUN_14960</name>
</gene>
<keyword evidence="2" id="KW-1185">Reference proteome</keyword>
<dbReference type="AlphaFoldDB" id="A0A2P6MY96"/>
<organism evidence="1 2">
    <name type="scientific">Planoprotostelium fungivorum</name>
    <dbReference type="NCBI Taxonomy" id="1890364"/>
    <lineage>
        <taxon>Eukaryota</taxon>
        <taxon>Amoebozoa</taxon>
        <taxon>Evosea</taxon>
        <taxon>Variosea</taxon>
        <taxon>Cavosteliida</taxon>
        <taxon>Cavosteliaceae</taxon>
        <taxon>Planoprotostelium</taxon>
    </lineage>
</organism>
<evidence type="ECO:0000313" key="1">
    <source>
        <dbReference type="EMBL" id="PRP76691.1"/>
    </source>
</evidence>
<sequence>MNIHLEPCRGLNLRVAKCGSQMHIPKTKFFEKQPSQPPDALAERIQTRDERFEVRGRRTEITLHDCNRWLLQESVVAECPHEDLMAEAEEEGFSNYRVVNVISN</sequence>
<dbReference type="Proteomes" id="UP000241769">
    <property type="component" value="Unassembled WGS sequence"/>
</dbReference>
<proteinExistence type="predicted"/>
<comment type="caution">
    <text evidence="1">The sequence shown here is derived from an EMBL/GenBank/DDBJ whole genome shotgun (WGS) entry which is preliminary data.</text>
</comment>
<reference evidence="1 2" key="1">
    <citation type="journal article" date="2018" name="Genome Biol. Evol.">
        <title>Multiple Roots of Fruiting Body Formation in Amoebozoa.</title>
        <authorList>
            <person name="Hillmann F."/>
            <person name="Forbes G."/>
            <person name="Novohradska S."/>
            <person name="Ferling I."/>
            <person name="Riege K."/>
            <person name="Groth M."/>
            <person name="Westermann M."/>
            <person name="Marz M."/>
            <person name="Spaller T."/>
            <person name="Winckler T."/>
            <person name="Schaap P."/>
            <person name="Glockner G."/>
        </authorList>
    </citation>
    <scope>NUCLEOTIDE SEQUENCE [LARGE SCALE GENOMIC DNA]</scope>
    <source>
        <strain evidence="1 2">Jena</strain>
    </source>
</reference>
<protein>
    <submittedName>
        <fullName evidence="1">Uncharacterized protein</fullName>
    </submittedName>
</protein>
<name>A0A2P6MY96_9EUKA</name>
<accession>A0A2P6MY96</accession>